<evidence type="ECO:0000256" key="1">
    <source>
        <dbReference type="ARBA" id="ARBA00022679"/>
    </source>
</evidence>
<dbReference type="OrthoDB" id="9810929at2"/>
<keyword evidence="1 3" id="KW-0808">Transferase</keyword>
<dbReference type="GO" id="GO:0009103">
    <property type="term" value="P:lipopolysaccharide biosynthetic process"/>
    <property type="evidence" value="ECO:0007669"/>
    <property type="project" value="TreeGrafter"/>
</dbReference>
<evidence type="ECO:0000313" key="4">
    <source>
        <dbReference type="Proteomes" id="UP000290408"/>
    </source>
</evidence>
<sequence length="363" mass="39314">MRVLMWINSGSEIPGGHRVQLQQTARALRALGVEVDEHDGPFLPDGDWDIVHGFQLSAGEVAQARQQGFPVAMSTIYVGLAYGTAAGGGGPTLRDGAGRTYRGMRYLRASLRGREPLTRLATLEMEDQLDRMRAWSMADVLLPNAEGEARHIRDDLGVLTQTSIVPNAIDARLFAPGFDRPRLAGTVLSVGRIEPHKGQLAVIEALRGLPDVTLTIVGPTHPHHREYANLCRTAATDNVTLLSGVEHNELPDLYARHHTHVLASWYETTGLVSLEAAASGCTIVTTDRGHAREYLGDDARYCDPADPATIRQTTLAALGDSASASLRDRVTSQFTWEDTARATLAAYERVVALRGPRTSAAAD</sequence>
<dbReference type="AlphaFoldDB" id="A0A4P6MPJ5"/>
<dbReference type="Gene3D" id="3.40.50.2000">
    <property type="entry name" value="Glycogen Phosphorylase B"/>
    <property type="match status" value="2"/>
</dbReference>
<keyword evidence="4" id="KW-1185">Reference proteome</keyword>
<dbReference type="PANTHER" id="PTHR46401">
    <property type="entry name" value="GLYCOSYLTRANSFERASE WBBK-RELATED"/>
    <property type="match status" value="1"/>
</dbReference>
<name>A0A4P6MPJ5_9MICO</name>
<dbReference type="RefSeq" id="WP_130628524.1">
    <property type="nucleotide sequence ID" value="NZ_CP036164.1"/>
</dbReference>
<reference evidence="3 4" key="1">
    <citation type="submission" date="2019-02" db="EMBL/GenBank/DDBJ databases">
        <title>Genomic data mining of an Antarctic deep-sea actinobacterium, Janibacterlimosus P3-3-X1.</title>
        <authorList>
            <person name="Liao L."/>
            <person name="Chen B."/>
        </authorList>
    </citation>
    <scope>NUCLEOTIDE SEQUENCE [LARGE SCALE GENOMIC DNA]</scope>
    <source>
        <strain evidence="3 4">P3-3-X1</strain>
    </source>
</reference>
<feature type="domain" description="Glycosyl transferase family 1" evidence="2">
    <location>
        <begin position="186"/>
        <end position="312"/>
    </location>
</feature>
<dbReference type="PANTHER" id="PTHR46401:SF2">
    <property type="entry name" value="GLYCOSYLTRANSFERASE WBBK-RELATED"/>
    <property type="match status" value="1"/>
</dbReference>
<dbReference type="Pfam" id="PF00534">
    <property type="entry name" value="Glycos_transf_1"/>
    <property type="match status" value="1"/>
</dbReference>
<dbReference type="SUPFAM" id="SSF53756">
    <property type="entry name" value="UDP-Glycosyltransferase/glycogen phosphorylase"/>
    <property type="match status" value="1"/>
</dbReference>
<dbReference type="Proteomes" id="UP000290408">
    <property type="component" value="Chromosome"/>
</dbReference>
<evidence type="ECO:0000313" key="3">
    <source>
        <dbReference type="EMBL" id="QBF45284.1"/>
    </source>
</evidence>
<gene>
    <name evidence="3" type="ORF">EXU32_02775</name>
</gene>
<dbReference type="EMBL" id="CP036164">
    <property type="protein sequence ID" value="QBF45284.1"/>
    <property type="molecule type" value="Genomic_DNA"/>
</dbReference>
<protein>
    <submittedName>
        <fullName evidence="3">Glycosyltransferase</fullName>
    </submittedName>
</protein>
<dbReference type="KEGG" id="jli:EXU32_02775"/>
<accession>A0A4P6MPJ5</accession>
<evidence type="ECO:0000259" key="2">
    <source>
        <dbReference type="Pfam" id="PF00534"/>
    </source>
</evidence>
<organism evidence="3 4">
    <name type="scientific">Janibacter limosus</name>
    <dbReference type="NCBI Taxonomy" id="53458"/>
    <lineage>
        <taxon>Bacteria</taxon>
        <taxon>Bacillati</taxon>
        <taxon>Actinomycetota</taxon>
        <taxon>Actinomycetes</taxon>
        <taxon>Micrococcales</taxon>
        <taxon>Intrasporangiaceae</taxon>
        <taxon>Janibacter</taxon>
    </lineage>
</organism>
<dbReference type="GO" id="GO:0016757">
    <property type="term" value="F:glycosyltransferase activity"/>
    <property type="evidence" value="ECO:0007669"/>
    <property type="project" value="InterPro"/>
</dbReference>
<dbReference type="CDD" id="cd03801">
    <property type="entry name" value="GT4_PimA-like"/>
    <property type="match status" value="1"/>
</dbReference>
<dbReference type="InterPro" id="IPR001296">
    <property type="entry name" value="Glyco_trans_1"/>
</dbReference>
<proteinExistence type="predicted"/>